<dbReference type="InterPro" id="IPR046960">
    <property type="entry name" value="PPR_At4g14850-like_plant"/>
</dbReference>
<comment type="cofactor">
    <cofactor evidence="2">
        <name>Ca(2+)</name>
        <dbReference type="ChEBI" id="CHEBI:29108"/>
    </cofactor>
</comment>
<keyword evidence="10" id="KW-0575">Peroxidase</keyword>
<evidence type="ECO:0000256" key="1">
    <source>
        <dbReference type="ARBA" id="ARBA00000189"/>
    </source>
</evidence>
<dbReference type="Pfam" id="PF14432">
    <property type="entry name" value="DYW_deaminase"/>
    <property type="match status" value="1"/>
</dbReference>
<dbReference type="PRINTS" id="PR00458">
    <property type="entry name" value="PEROXIDASE"/>
</dbReference>
<feature type="repeat" description="PPR" evidence="17">
    <location>
        <begin position="460"/>
        <end position="494"/>
    </location>
</feature>
<dbReference type="EC" id="1.11.1.7" evidence="9"/>
<feature type="transmembrane region" description="Helical" evidence="18">
    <location>
        <begin position="190"/>
        <end position="207"/>
    </location>
</feature>
<dbReference type="SUPFAM" id="SSF48113">
    <property type="entry name" value="Heme-dependent peroxidases"/>
    <property type="match status" value="1"/>
</dbReference>
<keyword evidence="13" id="KW-0677">Repeat</keyword>
<evidence type="ECO:0000256" key="5">
    <source>
        <dbReference type="ARBA" id="ARBA00004141"/>
    </source>
</evidence>
<comment type="caution">
    <text evidence="20">The sequence shown here is derived from an EMBL/GenBank/DDBJ whole genome shotgun (WGS) entry which is preliminary data.</text>
</comment>
<comment type="cofactor">
    <cofactor evidence="3">
        <name>heme b</name>
        <dbReference type="ChEBI" id="CHEBI:60344"/>
    </cofactor>
</comment>
<dbReference type="InterPro" id="IPR011990">
    <property type="entry name" value="TPR-like_helical_dom_sf"/>
</dbReference>
<dbReference type="InterPro" id="IPR000823">
    <property type="entry name" value="Peroxidase_pln"/>
</dbReference>
<dbReference type="InterPro" id="IPR046849">
    <property type="entry name" value="E2_motif"/>
</dbReference>
<dbReference type="Pfam" id="PF20431">
    <property type="entry name" value="E_motif"/>
    <property type="match status" value="1"/>
</dbReference>
<dbReference type="PROSITE" id="PS00435">
    <property type="entry name" value="PEROXIDASE_1"/>
    <property type="match status" value="1"/>
</dbReference>
<evidence type="ECO:0000256" key="2">
    <source>
        <dbReference type="ARBA" id="ARBA00001913"/>
    </source>
</evidence>
<gene>
    <name evidence="20" type="ORF">V6N11_024221</name>
</gene>
<evidence type="ECO:0000256" key="8">
    <source>
        <dbReference type="ARBA" id="ARBA00007635"/>
    </source>
</evidence>
<dbReference type="Pfam" id="PF00892">
    <property type="entry name" value="EamA"/>
    <property type="match status" value="2"/>
</dbReference>
<comment type="similarity">
    <text evidence="6">Belongs to the PPR family. PCMP-H subfamily.</text>
</comment>
<evidence type="ECO:0000256" key="16">
    <source>
        <dbReference type="ARBA" id="ARBA00023157"/>
    </source>
</evidence>
<evidence type="ECO:0000256" key="14">
    <source>
        <dbReference type="ARBA" id="ARBA00023002"/>
    </source>
</evidence>
<comment type="subcellular location">
    <subcellularLocation>
        <location evidence="5">Membrane</location>
        <topology evidence="5">Multi-pass membrane protein</topology>
    </subcellularLocation>
</comment>
<feature type="transmembrane region" description="Helical" evidence="18">
    <location>
        <begin position="77"/>
        <end position="99"/>
    </location>
</feature>
<dbReference type="InterPro" id="IPR002885">
    <property type="entry name" value="PPR_rpt"/>
</dbReference>
<dbReference type="InterPro" id="IPR002016">
    <property type="entry name" value="Haem_peroxidase"/>
</dbReference>
<organism evidence="20 21">
    <name type="scientific">Hibiscus sabdariffa</name>
    <name type="common">roselle</name>
    <dbReference type="NCBI Taxonomy" id="183260"/>
    <lineage>
        <taxon>Eukaryota</taxon>
        <taxon>Viridiplantae</taxon>
        <taxon>Streptophyta</taxon>
        <taxon>Embryophyta</taxon>
        <taxon>Tracheophyta</taxon>
        <taxon>Spermatophyta</taxon>
        <taxon>Magnoliopsida</taxon>
        <taxon>eudicotyledons</taxon>
        <taxon>Gunneridae</taxon>
        <taxon>Pentapetalae</taxon>
        <taxon>rosids</taxon>
        <taxon>malvids</taxon>
        <taxon>Malvales</taxon>
        <taxon>Malvaceae</taxon>
        <taxon>Malvoideae</taxon>
        <taxon>Hibiscus</taxon>
    </lineage>
</organism>
<dbReference type="SUPFAM" id="SSF103481">
    <property type="entry name" value="Multidrug resistance efflux transporter EmrE"/>
    <property type="match status" value="2"/>
</dbReference>
<dbReference type="Pfam" id="PF13041">
    <property type="entry name" value="PPR_2"/>
    <property type="match status" value="3"/>
</dbReference>
<dbReference type="CDD" id="cd00693">
    <property type="entry name" value="secretory_peroxidase"/>
    <property type="match status" value="1"/>
</dbReference>
<comment type="similarity">
    <text evidence="7">Belongs to the peroxidase family. Ascorbate peroxidase subfamily.</text>
</comment>
<dbReference type="InterPro" id="IPR046848">
    <property type="entry name" value="E_motif"/>
</dbReference>
<dbReference type="PANTHER" id="PTHR47926">
    <property type="entry name" value="PENTATRICOPEPTIDE REPEAT-CONTAINING PROTEIN"/>
    <property type="match status" value="1"/>
</dbReference>
<dbReference type="PROSITE" id="PS50873">
    <property type="entry name" value="PEROXIDASE_4"/>
    <property type="match status" value="1"/>
</dbReference>
<feature type="repeat" description="PPR" evidence="17">
    <location>
        <begin position="662"/>
        <end position="692"/>
    </location>
</feature>
<evidence type="ECO:0000256" key="17">
    <source>
        <dbReference type="PROSITE-ProRule" id="PRU00708"/>
    </source>
</evidence>
<dbReference type="PROSITE" id="PS00436">
    <property type="entry name" value="PEROXIDASE_2"/>
    <property type="match status" value="1"/>
</dbReference>
<dbReference type="Gene3D" id="1.25.40.10">
    <property type="entry name" value="Tetratricopeptide repeat domain"/>
    <property type="match status" value="3"/>
</dbReference>
<accession>A0ABR1ZLU3</accession>
<keyword evidence="15" id="KW-0408">Iron</keyword>
<evidence type="ECO:0000256" key="4">
    <source>
        <dbReference type="ARBA" id="ARBA00002322"/>
    </source>
</evidence>
<feature type="transmembrane region" description="Helical" evidence="18">
    <location>
        <begin position="105"/>
        <end position="126"/>
    </location>
</feature>
<feature type="domain" description="Plant heme peroxidase family profile" evidence="19">
    <location>
        <begin position="1057"/>
        <end position="1357"/>
    </location>
</feature>
<evidence type="ECO:0000256" key="12">
    <source>
        <dbReference type="ARBA" id="ARBA00022723"/>
    </source>
</evidence>
<evidence type="ECO:0000256" key="3">
    <source>
        <dbReference type="ARBA" id="ARBA00001970"/>
    </source>
</evidence>
<keyword evidence="21" id="KW-1185">Reference proteome</keyword>
<keyword evidence="11" id="KW-0349">Heme</keyword>
<comment type="catalytic activity">
    <reaction evidence="1">
        <text>2 a phenolic donor + H2O2 = 2 a phenolic radical donor + 2 H2O</text>
        <dbReference type="Rhea" id="RHEA:56136"/>
        <dbReference type="ChEBI" id="CHEBI:15377"/>
        <dbReference type="ChEBI" id="CHEBI:16240"/>
        <dbReference type="ChEBI" id="CHEBI:139520"/>
        <dbReference type="ChEBI" id="CHEBI:139521"/>
        <dbReference type="EC" id="1.11.1.7"/>
    </reaction>
</comment>
<feature type="repeat" description="PPR" evidence="17">
    <location>
        <begin position="592"/>
        <end position="626"/>
    </location>
</feature>
<dbReference type="PRINTS" id="PR00461">
    <property type="entry name" value="PLPEROXIDASE"/>
</dbReference>
<evidence type="ECO:0000256" key="13">
    <source>
        <dbReference type="ARBA" id="ARBA00022737"/>
    </source>
</evidence>
<proteinExistence type="inferred from homology"/>
<dbReference type="Gene3D" id="1.10.420.10">
    <property type="entry name" value="Peroxidase, domain 2"/>
    <property type="match status" value="1"/>
</dbReference>
<dbReference type="Pfam" id="PF20430">
    <property type="entry name" value="Eplus_motif"/>
    <property type="match status" value="1"/>
</dbReference>
<keyword evidence="12" id="KW-0479">Metal-binding</keyword>
<comment type="similarity">
    <text evidence="8">Belongs to the drug/metabolite transporter (DMT) superfamily. Plant drug/metabolite exporter (P-DME) (TC 2.A.7.4) family.</text>
</comment>
<dbReference type="InterPro" id="IPR019793">
    <property type="entry name" value="Peroxidases_heam-ligand_BS"/>
</dbReference>
<dbReference type="PANTHER" id="PTHR47926:SF347">
    <property type="entry name" value="PENTATRICOPEPTIDE REPEAT-CONTAINING PROTEIN"/>
    <property type="match status" value="1"/>
</dbReference>
<dbReference type="PROSITE" id="PS51375">
    <property type="entry name" value="PPR"/>
    <property type="match status" value="5"/>
</dbReference>
<feature type="repeat" description="PPR" evidence="17">
    <location>
        <begin position="561"/>
        <end position="591"/>
    </location>
</feature>
<evidence type="ECO:0000256" key="7">
    <source>
        <dbReference type="ARBA" id="ARBA00006873"/>
    </source>
</evidence>
<dbReference type="InterPro" id="IPR033905">
    <property type="entry name" value="Secretory_peroxidase"/>
</dbReference>
<dbReference type="NCBIfam" id="TIGR00756">
    <property type="entry name" value="PPR"/>
    <property type="match status" value="5"/>
</dbReference>
<keyword evidence="18" id="KW-1133">Transmembrane helix</keyword>
<feature type="repeat" description="PPR" evidence="17">
    <location>
        <begin position="693"/>
        <end position="727"/>
    </location>
</feature>
<evidence type="ECO:0000256" key="9">
    <source>
        <dbReference type="ARBA" id="ARBA00012313"/>
    </source>
</evidence>
<feature type="transmembrane region" description="Helical" evidence="18">
    <location>
        <begin position="310"/>
        <end position="329"/>
    </location>
</feature>
<sequence>MVMEAKDKWLCSSQMAASMLAVQVFATGQQLLSKVILNQGTFIFSFMAYRHLVAALCVAPFAFFLERADSKKLAWSTWFWLFINALTGITVAMGLFFYGLRDTTATYSTNFLNVIPVVTFVFSILLRMEKLGLDSRAGKIKTVGTIICVGGALTTSLYKGKAFYLTDHHHHFHSSAAAAMEVSSSQWTRGTFMLVGSCLCYAIWYILQVKLLRVFPSRYRATLITCILASVQSAAIGLCLDRRESAWRLEWNLQLVTIVYSGALSTAATFCLLTWVIAKRGPTYAPIFNPLSLIFVAVSEALVLGEPMRLGIVVGTVMIIVGLYSFLWGRRKESKLLVEANAGDEALSKPVPASEEMQMMKTFETSPVSVKSVYAAMEEGALKDTVKNEGIPIDRFAFPPLLKAAARVGGLAEGKEIHGFGFKLGFDSDPFVQTGLMGMYIGCRRILEARLVFDKMSYRDIVAWSIMIDGYCQSELFDDALELFEEMKCADVEADKFVLSSILSACGRAGNLDYGKAIHDYIIQNGLEVDAHIRCALVTMYASCGCMDMAQQLYDQMIPKNMVVSTAMISGYSRHGRVMDARLIFDQMVEKDLVCWSAMISCYAESDQPQEALRLFKELQILGIRPDQVTMLSVISACAHLGVLDKAKWIHVYVDKNGFGGTLPINNALIDMYAKCGSLERARDVFEKMTRKNVISWTSMINAFAMHGDANNALSFFQKMKEANVEPNRVTFVGVLYACSHSGLVEEGRKVFAAMINEHKITPTHEHYGCMVDLFGRANLLREAVEIVETMPFAPNVVIWGSLMAACQIHGETELGEFAAKRLLELEPDHHGALVLLSNIYAKERKWQDVGDLRQLMKERGISKERGCSRIELDSEVHEFLVADRNHKQADEIYKKLDEVVRRLKLAGYAPNTNSVLVDLEEEEKKEVVLWHSEKLALCYGLINGAKDSCIRIVKNLRVCEDCHTFMKLVSKVYGREIVVRDRTRFHHYRDGLKLGSYGCERSPLIKARQCRKYQMSIRNRFQRHQECSIQFAGSIRLGNQLFAVHFASVNPSVYSQLQVGFYKDTCSSVEFVVKEEVAKAIVKDRGLAAALMRMHFHDCFVRGCDASVLLDSTPSSTAEKDSFANNPSLRGYEVIDNAKARLEALCKGIVSCADIVAFAARDSIEMAGGLGYDVPAGRRDGRVSLASEIIGNLPPPTFNVDQLTQMFANKGFTQEEMVTLSGGHTLGRSHCSSFSDRLYNFSGTLMQDPSLDPRYAAKLKQQCPRGSTDPNIVVPMTSTPSTADAGYYADILANRGLFSSDHSLLTSQSTANQVVENAGNPIKWKAKFAAAMVKMGQLDVLTGTAGEIRANCRVINS</sequence>
<keyword evidence="18" id="KW-0812">Transmembrane</keyword>
<name>A0ABR1ZLU3_9ROSI</name>
<comment type="function">
    <text evidence="4">Removal of H(2)O(2), oxidation of toxic reductants, biosynthesis and degradation of lignin, suberization, auxin catabolism, response to environmental stresses such as wounding, pathogen attack and oxidative stress. These functions might be dependent on each isozyme/isoform in each plant tissue.</text>
</comment>
<evidence type="ECO:0000256" key="11">
    <source>
        <dbReference type="ARBA" id="ARBA00022617"/>
    </source>
</evidence>
<evidence type="ECO:0000256" key="6">
    <source>
        <dbReference type="ARBA" id="ARBA00006643"/>
    </source>
</evidence>
<keyword evidence="14" id="KW-0560">Oxidoreductase</keyword>
<dbReference type="InterPro" id="IPR032867">
    <property type="entry name" value="DYW_dom"/>
</dbReference>
<dbReference type="EMBL" id="JBBPBN010000879">
    <property type="protein sequence ID" value="KAK8481614.1"/>
    <property type="molecule type" value="Genomic_DNA"/>
</dbReference>
<dbReference type="SUPFAM" id="SSF48452">
    <property type="entry name" value="TPR-like"/>
    <property type="match status" value="1"/>
</dbReference>
<keyword evidence="18" id="KW-0472">Membrane</keyword>
<evidence type="ECO:0000256" key="10">
    <source>
        <dbReference type="ARBA" id="ARBA00022559"/>
    </source>
</evidence>
<dbReference type="Pfam" id="PF00141">
    <property type="entry name" value="peroxidase"/>
    <property type="match status" value="1"/>
</dbReference>
<evidence type="ECO:0000256" key="18">
    <source>
        <dbReference type="SAM" id="Phobius"/>
    </source>
</evidence>
<dbReference type="InterPro" id="IPR010255">
    <property type="entry name" value="Haem_peroxidase_sf"/>
</dbReference>
<feature type="transmembrane region" description="Helical" evidence="18">
    <location>
        <begin position="252"/>
        <end position="278"/>
    </location>
</feature>
<evidence type="ECO:0000256" key="15">
    <source>
        <dbReference type="ARBA" id="ARBA00023004"/>
    </source>
</evidence>
<keyword evidence="16" id="KW-1015">Disulfide bond</keyword>
<evidence type="ECO:0000313" key="21">
    <source>
        <dbReference type="Proteomes" id="UP001396334"/>
    </source>
</evidence>
<dbReference type="Pfam" id="PF01535">
    <property type="entry name" value="PPR"/>
    <property type="match status" value="2"/>
</dbReference>
<dbReference type="InterPro" id="IPR019794">
    <property type="entry name" value="Peroxidases_AS"/>
</dbReference>
<protein>
    <recommendedName>
        <fullName evidence="9">peroxidase</fullName>
        <ecNumber evidence="9">1.11.1.7</ecNumber>
    </recommendedName>
</protein>
<feature type="transmembrane region" description="Helical" evidence="18">
    <location>
        <begin position="284"/>
        <end position="303"/>
    </location>
</feature>
<reference evidence="20 21" key="1">
    <citation type="journal article" date="2024" name="G3 (Bethesda)">
        <title>Genome assembly of Hibiscus sabdariffa L. provides insights into metabolisms of medicinal natural products.</title>
        <authorList>
            <person name="Kim T."/>
        </authorList>
    </citation>
    <scope>NUCLEOTIDE SEQUENCE [LARGE SCALE GENOMIC DNA]</scope>
    <source>
        <strain evidence="20">TK-2024</strain>
        <tissue evidence="20">Old leaves</tissue>
    </source>
</reference>
<evidence type="ECO:0000259" key="19">
    <source>
        <dbReference type="PROSITE" id="PS50873"/>
    </source>
</evidence>
<dbReference type="InterPro" id="IPR000620">
    <property type="entry name" value="EamA_dom"/>
</dbReference>
<feature type="transmembrane region" description="Helical" evidence="18">
    <location>
        <begin position="42"/>
        <end position="65"/>
    </location>
</feature>
<evidence type="ECO:0000313" key="20">
    <source>
        <dbReference type="EMBL" id="KAK8481614.1"/>
    </source>
</evidence>
<dbReference type="Gene3D" id="1.10.520.10">
    <property type="match status" value="1"/>
</dbReference>
<dbReference type="InterPro" id="IPR037185">
    <property type="entry name" value="EmrE-like"/>
</dbReference>
<dbReference type="Proteomes" id="UP001396334">
    <property type="component" value="Unassembled WGS sequence"/>
</dbReference>